<dbReference type="Pfam" id="PF05368">
    <property type="entry name" value="NmrA"/>
    <property type="match status" value="1"/>
</dbReference>
<accession>A0A2J6SEB5</accession>
<feature type="domain" description="NmrA-like" evidence="1">
    <location>
        <begin position="2"/>
        <end position="229"/>
    </location>
</feature>
<dbReference type="AlphaFoldDB" id="A0A2J6SEB5"/>
<gene>
    <name evidence="2" type="ORF">K444DRAFT_638997</name>
</gene>
<dbReference type="InterPro" id="IPR008030">
    <property type="entry name" value="NmrA-like"/>
</dbReference>
<dbReference type="OrthoDB" id="3539286at2759"/>
<sequence>MQNILITASSGNIGAQLIRKLLATNAVHLVLVTSSTEKLSSFANSNAVTIVEGPLSDPQWVETQLKVHKIDTVFLYLFGIEELFTVFNFLNALQRSPNVKHVVYPSACGDFIGKPENTVGWMCAHTKIKPPVEIALRHIMSFTHTVIGPTLFFENDNKFKDAILQGRRWVEPLGEKGASRVAVADVADAVFIALLDQGRKWDGTKINIGTLKQYAGAESAKLWSNALDFHIQAVPSNQESLDMLEKEFRKKLEPVWARDLTLLYKGIISTGFGISEEEYQLQVKLLGRKPAKYEDYVVKLVQTAG</sequence>
<dbReference type="InterPro" id="IPR036291">
    <property type="entry name" value="NAD(P)-bd_dom_sf"/>
</dbReference>
<dbReference type="InterPro" id="IPR051604">
    <property type="entry name" value="Ergot_Alk_Oxidoreductase"/>
</dbReference>
<organism evidence="2 3">
    <name type="scientific">Hyaloscypha bicolor E</name>
    <dbReference type="NCBI Taxonomy" id="1095630"/>
    <lineage>
        <taxon>Eukaryota</taxon>
        <taxon>Fungi</taxon>
        <taxon>Dikarya</taxon>
        <taxon>Ascomycota</taxon>
        <taxon>Pezizomycotina</taxon>
        <taxon>Leotiomycetes</taxon>
        <taxon>Helotiales</taxon>
        <taxon>Hyaloscyphaceae</taxon>
        <taxon>Hyaloscypha</taxon>
        <taxon>Hyaloscypha bicolor</taxon>
    </lineage>
</organism>
<dbReference type="PANTHER" id="PTHR43162">
    <property type="match status" value="1"/>
</dbReference>
<dbReference type="EMBL" id="KZ613936">
    <property type="protein sequence ID" value="PMD49115.1"/>
    <property type="molecule type" value="Genomic_DNA"/>
</dbReference>
<proteinExistence type="predicted"/>
<keyword evidence="3" id="KW-1185">Reference proteome</keyword>
<dbReference type="InParanoid" id="A0A2J6SEB5"/>
<evidence type="ECO:0000313" key="2">
    <source>
        <dbReference type="EMBL" id="PMD49115.1"/>
    </source>
</evidence>
<dbReference type="PANTHER" id="PTHR43162:SF1">
    <property type="entry name" value="PRESTALK A DIFFERENTIATION PROTEIN A"/>
    <property type="match status" value="1"/>
</dbReference>
<evidence type="ECO:0000313" key="3">
    <source>
        <dbReference type="Proteomes" id="UP000235371"/>
    </source>
</evidence>
<dbReference type="Proteomes" id="UP000235371">
    <property type="component" value="Unassembled WGS sequence"/>
</dbReference>
<name>A0A2J6SEB5_9HELO</name>
<evidence type="ECO:0000259" key="1">
    <source>
        <dbReference type="Pfam" id="PF05368"/>
    </source>
</evidence>
<dbReference type="GeneID" id="36592403"/>
<dbReference type="RefSeq" id="XP_024726019.1">
    <property type="nucleotide sequence ID" value="XM_024884326.1"/>
</dbReference>
<dbReference type="Gene3D" id="3.40.50.720">
    <property type="entry name" value="NAD(P)-binding Rossmann-like Domain"/>
    <property type="match status" value="1"/>
</dbReference>
<protein>
    <submittedName>
        <fullName evidence="2">NAD(P)-binding protein</fullName>
    </submittedName>
</protein>
<dbReference type="SUPFAM" id="SSF51735">
    <property type="entry name" value="NAD(P)-binding Rossmann-fold domains"/>
    <property type="match status" value="1"/>
</dbReference>
<reference evidence="2 3" key="1">
    <citation type="submission" date="2016-04" db="EMBL/GenBank/DDBJ databases">
        <title>A degradative enzymes factory behind the ericoid mycorrhizal symbiosis.</title>
        <authorList>
            <consortium name="DOE Joint Genome Institute"/>
            <person name="Martino E."/>
            <person name="Morin E."/>
            <person name="Grelet G."/>
            <person name="Kuo A."/>
            <person name="Kohler A."/>
            <person name="Daghino S."/>
            <person name="Barry K."/>
            <person name="Choi C."/>
            <person name="Cichocki N."/>
            <person name="Clum A."/>
            <person name="Copeland A."/>
            <person name="Hainaut M."/>
            <person name="Haridas S."/>
            <person name="Labutti K."/>
            <person name="Lindquist E."/>
            <person name="Lipzen A."/>
            <person name="Khouja H.-R."/>
            <person name="Murat C."/>
            <person name="Ohm R."/>
            <person name="Olson A."/>
            <person name="Spatafora J."/>
            <person name="Veneault-Fourrey C."/>
            <person name="Henrissat B."/>
            <person name="Grigoriev I."/>
            <person name="Martin F."/>
            <person name="Perotto S."/>
        </authorList>
    </citation>
    <scope>NUCLEOTIDE SEQUENCE [LARGE SCALE GENOMIC DNA]</scope>
    <source>
        <strain evidence="2 3">E</strain>
    </source>
</reference>